<dbReference type="Gene3D" id="3.30.560.10">
    <property type="entry name" value="Glucose Oxidase, domain 3"/>
    <property type="match status" value="1"/>
</dbReference>
<dbReference type="NCBIfam" id="NF002550">
    <property type="entry name" value="PRK02106.1"/>
    <property type="match status" value="1"/>
</dbReference>
<feature type="domain" description="Glucose-methanol-choline oxidoreductase N-terminal" evidence="5">
    <location>
        <begin position="251"/>
        <end position="265"/>
    </location>
</feature>
<evidence type="ECO:0000313" key="7">
    <source>
        <dbReference type="Proteomes" id="UP000031278"/>
    </source>
</evidence>
<evidence type="ECO:0000256" key="3">
    <source>
        <dbReference type="ARBA" id="ARBA00022630"/>
    </source>
</evidence>
<dbReference type="Gene3D" id="3.50.50.60">
    <property type="entry name" value="FAD/NAD(P)-binding domain"/>
    <property type="match status" value="1"/>
</dbReference>
<evidence type="ECO:0000313" key="6">
    <source>
        <dbReference type="EMBL" id="KHT64164.1"/>
    </source>
</evidence>
<evidence type="ECO:0000259" key="5">
    <source>
        <dbReference type="PROSITE" id="PS00624"/>
    </source>
</evidence>
<dbReference type="PANTHER" id="PTHR11552:SF147">
    <property type="entry name" value="CHOLINE DEHYDROGENASE, MITOCHONDRIAL"/>
    <property type="match status" value="1"/>
</dbReference>
<keyword evidence="4" id="KW-0274">FAD</keyword>
<comment type="cofactor">
    <cofactor evidence="1">
        <name>FAD</name>
        <dbReference type="ChEBI" id="CHEBI:57692"/>
    </cofactor>
</comment>
<dbReference type="PIRSF" id="PIRSF000137">
    <property type="entry name" value="Alcohol_oxidase"/>
    <property type="match status" value="1"/>
</dbReference>
<reference evidence="6 7" key="1">
    <citation type="submission" date="2014-12" db="EMBL/GenBank/DDBJ databases">
        <title>Genome sequencing of Photobacterium gaetbulicola AD005a.</title>
        <authorList>
            <person name="Adrian T.G.S."/>
            <person name="Chan K.G."/>
        </authorList>
    </citation>
    <scope>NUCLEOTIDE SEQUENCE [LARGE SCALE GENOMIC DNA]</scope>
    <source>
        <strain evidence="6 7">AD005a</strain>
    </source>
</reference>
<dbReference type="PANTHER" id="PTHR11552">
    <property type="entry name" value="GLUCOSE-METHANOL-CHOLINE GMC OXIDOREDUCTASE"/>
    <property type="match status" value="1"/>
</dbReference>
<dbReference type="InterPro" id="IPR012132">
    <property type="entry name" value="GMC_OxRdtase"/>
</dbReference>
<evidence type="ECO:0000256" key="4">
    <source>
        <dbReference type="ARBA" id="ARBA00022827"/>
    </source>
</evidence>
<evidence type="ECO:0000256" key="2">
    <source>
        <dbReference type="ARBA" id="ARBA00010790"/>
    </source>
</evidence>
<dbReference type="InterPro" id="IPR036188">
    <property type="entry name" value="FAD/NAD-bd_sf"/>
</dbReference>
<sequence>MYDFIIVGAGSAGCVLANRLSSDPSLKVCLVEAGPKDSSPVVHIPLGIIGMMHSKKMNWRYYTEQEPNLGNRQLFWPRGKTLGGSSSSNAMCYIRGHASDYDEWAALGNKGWSYDEVLPYFRKSEAQQRGADDYHGADGPLHVSDLRINNPLSDAFLTAAEQAGHQVSTDFNGKEQAGVGYYQVTQKNGQRCSSAVAFLRPAEQRPNLTVITDATTTKVVIQQGKATGIEYRKGGHNYKIKAKREVILSGGAINSPQLLMLSGVGDRKELETHGIEVKHHLPGVGKNLQDHLDVLVVTRERTFHSVGFSPIALTRAIKGIFDYFLFRKGNFTTNIAEAGGFAKSSPELDKPDVQFHFSPCYLDNHGLDLLQTVKHGYSLHACNLRPKSRGSLGLASADPLQPPRITANYLSHPEDIEVMLKAIKMSRQILKQEGFDHYRGKEVFPGKEVQTDEQLEAFIRRKAESIYHPVGTCKMGHDALAVVDERLCVHGIEGLRVVDASIMPTLVGGNTNAPTIMIGEKAADMILNDISFRKDNVSAVKDYVA</sequence>
<dbReference type="Pfam" id="PF05199">
    <property type="entry name" value="GMC_oxred_C"/>
    <property type="match status" value="1"/>
</dbReference>
<evidence type="ECO:0000256" key="1">
    <source>
        <dbReference type="ARBA" id="ARBA00001974"/>
    </source>
</evidence>
<dbReference type="GO" id="GO:0016614">
    <property type="term" value="F:oxidoreductase activity, acting on CH-OH group of donors"/>
    <property type="evidence" value="ECO:0007669"/>
    <property type="project" value="InterPro"/>
</dbReference>
<dbReference type="SUPFAM" id="SSF54373">
    <property type="entry name" value="FAD-linked reductases, C-terminal domain"/>
    <property type="match status" value="1"/>
</dbReference>
<protein>
    <submittedName>
        <fullName evidence="6">GMC family oxidoreductase</fullName>
    </submittedName>
</protein>
<dbReference type="AlphaFoldDB" id="A0A0B9G6E2"/>
<comment type="caution">
    <text evidence="6">The sequence shown here is derived from an EMBL/GenBank/DDBJ whole genome shotgun (WGS) entry which is preliminary data.</text>
</comment>
<gene>
    <name evidence="6" type="ORF">RJ45_07740</name>
</gene>
<name>A0A0B9G6E2_9GAMM</name>
<dbReference type="Proteomes" id="UP000031278">
    <property type="component" value="Unassembled WGS sequence"/>
</dbReference>
<accession>A0A0B9G6E2</accession>
<dbReference type="GO" id="GO:0050660">
    <property type="term" value="F:flavin adenine dinucleotide binding"/>
    <property type="evidence" value="ECO:0007669"/>
    <property type="project" value="InterPro"/>
</dbReference>
<dbReference type="SUPFAM" id="SSF51905">
    <property type="entry name" value="FAD/NAD(P)-binding domain"/>
    <property type="match status" value="1"/>
</dbReference>
<proteinExistence type="inferred from homology"/>
<dbReference type="InterPro" id="IPR007867">
    <property type="entry name" value="GMC_OxRtase_C"/>
</dbReference>
<comment type="similarity">
    <text evidence="2">Belongs to the GMC oxidoreductase family.</text>
</comment>
<dbReference type="InterPro" id="IPR000172">
    <property type="entry name" value="GMC_OxRdtase_N"/>
</dbReference>
<dbReference type="PROSITE" id="PS00624">
    <property type="entry name" value="GMC_OXRED_2"/>
    <property type="match status" value="1"/>
</dbReference>
<dbReference type="RefSeq" id="WP_039460402.1">
    <property type="nucleotide sequence ID" value="NZ_JWLZ01000113.1"/>
</dbReference>
<dbReference type="Pfam" id="PF00732">
    <property type="entry name" value="GMC_oxred_N"/>
    <property type="match status" value="1"/>
</dbReference>
<organism evidence="6 7">
    <name type="scientific">Photobacterium gaetbulicola</name>
    <dbReference type="NCBI Taxonomy" id="1295392"/>
    <lineage>
        <taxon>Bacteria</taxon>
        <taxon>Pseudomonadati</taxon>
        <taxon>Pseudomonadota</taxon>
        <taxon>Gammaproteobacteria</taxon>
        <taxon>Vibrionales</taxon>
        <taxon>Vibrionaceae</taxon>
        <taxon>Photobacterium</taxon>
    </lineage>
</organism>
<dbReference type="EMBL" id="JWLZ01000113">
    <property type="protein sequence ID" value="KHT64164.1"/>
    <property type="molecule type" value="Genomic_DNA"/>
</dbReference>
<keyword evidence="3" id="KW-0285">Flavoprotein</keyword>